<organism evidence="2 3">
    <name type="scientific">Longimonas halophila</name>
    <dbReference type="NCBI Taxonomy" id="1469170"/>
    <lineage>
        <taxon>Bacteria</taxon>
        <taxon>Pseudomonadati</taxon>
        <taxon>Rhodothermota</taxon>
        <taxon>Rhodothermia</taxon>
        <taxon>Rhodothermales</taxon>
        <taxon>Salisaetaceae</taxon>
        <taxon>Longimonas</taxon>
    </lineage>
</organism>
<reference evidence="2 3" key="1">
    <citation type="submission" date="2017-10" db="EMBL/GenBank/DDBJ databases">
        <title>Draft genome of Longimonas halophila.</title>
        <authorList>
            <person name="Goh K.M."/>
            <person name="Shamsir M.S."/>
            <person name="Lim S.W."/>
        </authorList>
    </citation>
    <scope>NUCLEOTIDE SEQUENCE [LARGE SCALE GENOMIC DNA]</scope>
    <source>
        <strain evidence="2 3">KCTC 42399</strain>
    </source>
</reference>
<sequence>MYVMYIYVPKQAQHAAMAAMIRKQLYLTDAQNKVLKQRARELGISEAELARQALDQMLQPSEQGTAPHAETESARQEALSELLRHTRRLAEGRRLPAAFKTAYQTRGRDVLYESRLDR</sequence>
<proteinExistence type="predicted"/>
<dbReference type="AlphaFoldDB" id="A0A2H3NI58"/>
<dbReference type="EMBL" id="PDEP01000016">
    <property type="protein sequence ID" value="PEN05077.1"/>
    <property type="molecule type" value="Genomic_DNA"/>
</dbReference>
<gene>
    <name evidence="2" type="ORF">CRI93_13745</name>
</gene>
<feature type="region of interest" description="Disordered" evidence="1">
    <location>
        <begin position="56"/>
        <end position="78"/>
    </location>
</feature>
<evidence type="ECO:0000256" key="1">
    <source>
        <dbReference type="SAM" id="MobiDB-lite"/>
    </source>
</evidence>
<name>A0A2H3NI58_9BACT</name>
<evidence type="ECO:0000313" key="2">
    <source>
        <dbReference type="EMBL" id="PEN05077.1"/>
    </source>
</evidence>
<dbReference type="Proteomes" id="UP000221024">
    <property type="component" value="Unassembled WGS sequence"/>
</dbReference>
<comment type="caution">
    <text evidence="2">The sequence shown here is derived from an EMBL/GenBank/DDBJ whole genome shotgun (WGS) entry which is preliminary data.</text>
</comment>
<protein>
    <recommendedName>
        <fullName evidence="4">Ribbon-helix-helix protein CopG domain-containing protein</fullName>
    </recommendedName>
</protein>
<keyword evidence="3" id="KW-1185">Reference proteome</keyword>
<evidence type="ECO:0000313" key="3">
    <source>
        <dbReference type="Proteomes" id="UP000221024"/>
    </source>
</evidence>
<accession>A0A2H3NI58</accession>
<evidence type="ECO:0008006" key="4">
    <source>
        <dbReference type="Google" id="ProtNLM"/>
    </source>
</evidence>